<keyword evidence="2 8" id="KW-0812">Transmembrane</keyword>
<dbReference type="GO" id="GO:0005783">
    <property type="term" value="C:endoplasmic reticulum"/>
    <property type="evidence" value="ECO:0007669"/>
    <property type="project" value="TreeGrafter"/>
</dbReference>
<dbReference type="GO" id="GO:0050479">
    <property type="term" value="F:glyceryl-ether monooxygenase activity"/>
    <property type="evidence" value="ECO:0007669"/>
    <property type="project" value="TreeGrafter"/>
</dbReference>
<evidence type="ECO:0000256" key="8">
    <source>
        <dbReference type="SAM" id="Phobius"/>
    </source>
</evidence>
<gene>
    <name evidence="10" type="ORF">UFOPK1358_00077</name>
    <name evidence="11" type="ORF">UFOPK2766_01516</name>
</gene>
<name>A0A6J6ATK1_9ZZZZ</name>
<dbReference type="InterPro" id="IPR006694">
    <property type="entry name" value="Fatty_acid_hydroxylase"/>
</dbReference>
<evidence type="ECO:0000256" key="2">
    <source>
        <dbReference type="ARBA" id="ARBA00022692"/>
    </source>
</evidence>
<dbReference type="PANTHER" id="PTHR21624">
    <property type="entry name" value="STEROL DESATURASE-RELATED PROTEIN"/>
    <property type="match status" value="1"/>
</dbReference>
<dbReference type="EMBL" id="CAEZYU010000073">
    <property type="protein sequence ID" value="CAB4748688.1"/>
    <property type="molecule type" value="Genomic_DNA"/>
</dbReference>
<evidence type="ECO:0000256" key="5">
    <source>
        <dbReference type="ARBA" id="ARBA00023098"/>
    </source>
</evidence>
<comment type="subcellular location">
    <subcellularLocation>
        <location evidence="1">Endomembrane system</location>
        <topology evidence="1">Multi-pass membrane protein</topology>
    </subcellularLocation>
</comment>
<proteinExistence type="predicted"/>
<dbReference type="EMBL" id="CAEZSF010000003">
    <property type="protein sequence ID" value="CAB4529667.1"/>
    <property type="molecule type" value="Genomic_DNA"/>
</dbReference>
<dbReference type="PANTHER" id="PTHR21624:SF1">
    <property type="entry name" value="ALKYLGLYCEROL MONOOXYGENASE"/>
    <property type="match status" value="1"/>
</dbReference>
<evidence type="ECO:0000256" key="7">
    <source>
        <dbReference type="SAM" id="MobiDB-lite"/>
    </source>
</evidence>
<evidence type="ECO:0000256" key="6">
    <source>
        <dbReference type="ARBA" id="ARBA00023136"/>
    </source>
</evidence>
<feature type="domain" description="Fatty acid hydroxylase" evidence="9">
    <location>
        <begin position="193"/>
        <end position="324"/>
    </location>
</feature>
<dbReference type="GO" id="GO:0016020">
    <property type="term" value="C:membrane"/>
    <property type="evidence" value="ECO:0007669"/>
    <property type="project" value="GOC"/>
</dbReference>
<evidence type="ECO:0000313" key="10">
    <source>
        <dbReference type="EMBL" id="CAB4529667.1"/>
    </source>
</evidence>
<feature type="transmembrane region" description="Helical" evidence="8">
    <location>
        <begin position="187"/>
        <end position="205"/>
    </location>
</feature>
<evidence type="ECO:0000256" key="4">
    <source>
        <dbReference type="ARBA" id="ARBA00023002"/>
    </source>
</evidence>
<evidence type="ECO:0000259" key="9">
    <source>
        <dbReference type="Pfam" id="PF04116"/>
    </source>
</evidence>
<evidence type="ECO:0000313" key="11">
    <source>
        <dbReference type="EMBL" id="CAB4748688.1"/>
    </source>
</evidence>
<reference evidence="10" key="1">
    <citation type="submission" date="2020-05" db="EMBL/GenBank/DDBJ databases">
        <authorList>
            <person name="Chiriac C."/>
            <person name="Salcher M."/>
            <person name="Ghai R."/>
            <person name="Kavagutti S V."/>
        </authorList>
    </citation>
    <scope>NUCLEOTIDE SEQUENCE</scope>
</reference>
<organism evidence="10">
    <name type="scientific">freshwater metagenome</name>
    <dbReference type="NCBI Taxonomy" id="449393"/>
    <lineage>
        <taxon>unclassified sequences</taxon>
        <taxon>metagenomes</taxon>
        <taxon>ecological metagenomes</taxon>
    </lineage>
</organism>
<evidence type="ECO:0000256" key="3">
    <source>
        <dbReference type="ARBA" id="ARBA00022989"/>
    </source>
</evidence>
<feature type="transmembrane region" description="Helical" evidence="8">
    <location>
        <begin position="146"/>
        <end position="167"/>
    </location>
</feature>
<dbReference type="GO" id="GO:0008610">
    <property type="term" value="P:lipid biosynthetic process"/>
    <property type="evidence" value="ECO:0007669"/>
    <property type="project" value="InterPro"/>
</dbReference>
<evidence type="ECO:0000256" key="1">
    <source>
        <dbReference type="ARBA" id="ARBA00004127"/>
    </source>
</evidence>
<dbReference type="AlphaFoldDB" id="A0A6J6ATK1"/>
<keyword evidence="5" id="KW-0443">Lipid metabolism</keyword>
<keyword evidence="4" id="KW-0560">Oxidoreductase</keyword>
<sequence length="405" mass="44659">MDLTVVAIPGFFASMGYEAWWLDRRAKTEGPSPVDYERNDTLASLAMGTGSLFIPLVTKKLAQNAAVGSSKWAKPLLGFAGAAAITAVVADAIGRSYDQKAGQLPQQAFTTSESEDNLGSADQSAPAADQTADLPNRRWARRAKKIAGNSVVAGIAAGGLVAASTWAAQTSAQKLFKKRLLPDLGNGPLALGAAILGWDFVYYWNHRFMHETRFMWAIHVVHHSSEKYNLSTALRQTWADSLGLFVPYGLLSLLGIRPELIETSRQINLIYQYWIHTDAIRSIGPLEEVLNTASHHRVHHGKNKQYLDRNHGSILIIWDRLFGTFEREDEPVIYGLTTNIDTFNPLRIAAHEHDQIRKDVAAADNWHDRLSYVFRGPGWAYSQHRGVPGGEDSPIESTAVFATTA</sequence>
<protein>
    <submittedName>
        <fullName evidence="10">Unannotated protein</fullName>
    </submittedName>
</protein>
<dbReference type="GO" id="GO:0005506">
    <property type="term" value="F:iron ion binding"/>
    <property type="evidence" value="ECO:0007669"/>
    <property type="project" value="InterPro"/>
</dbReference>
<dbReference type="InterPro" id="IPR051689">
    <property type="entry name" value="Sterol_desaturase/TMEM195"/>
</dbReference>
<feature type="region of interest" description="Disordered" evidence="7">
    <location>
        <begin position="104"/>
        <end position="134"/>
    </location>
</feature>
<dbReference type="Pfam" id="PF04116">
    <property type="entry name" value="FA_hydroxylase"/>
    <property type="match status" value="1"/>
</dbReference>
<keyword evidence="3 8" id="KW-1133">Transmembrane helix</keyword>
<keyword evidence="6 8" id="KW-0472">Membrane</keyword>
<accession>A0A6J6ATK1</accession>
<dbReference type="GO" id="GO:0006643">
    <property type="term" value="P:membrane lipid metabolic process"/>
    <property type="evidence" value="ECO:0007669"/>
    <property type="project" value="TreeGrafter"/>
</dbReference>